<reference evidence="12 13" key="1">
    <citation type="submission" date="2020-05" db="EMBL/GenBank/DDBJ databases">
        <title>Genome Sequencing of Type Strains.</title>
        <authorList>
            <person name="Lemaire J.F."/>
            <person name="Inderbitzin P."/>
            <person name="Gregorio O.A."/>
            <person name="Collins S.B."/>
            <person name="Wespe N."/>
            <person name="Knight-Connoni V."/>
        </authorList>
    </citation>
    <scope>NUCLEOTIDE SEQUENCE [LARGE SCALE GENOMIC DNA]</scope>
    <source>
        <strain evidence="12 13">DSM 100049</strain>
    </source>
</reference>
<evidence type="ECO:0000256" key="4">
    <source>
        <dbReference type="ARBA" id="ARBA00022553"/>
    </source>
</evidence>
<dbReference type="PROSITE" id="PS50885">
    <property type="entry name" value="HAMP"/>
    <property type="match status" value="1"/>
</dbReference>
<dbReference type="SMART" id="SM00387">
    <property type="entry name" value="HATPase_c"/>
    <property type="match status" value="1"/>
</dbReference>
<keyword evidence="9" id="KW-0812">Transmembrane</keyword>
<keyword evidence="8" id="KW-0067">ATP-binding</keyword>
<dbReference type="GO" id="GO:0005524">
    <property type="term" value="F:ATP binding"/>
    <property type="evidence" value="ECO:0007669"/>
    <property type="project" value="UniProtKB-KW"/>
</dbReference>
<keyword evidence="9" id="KW-0472">Membrane</keyword>
<dbReference type="InterPro" id="IPR005467">
    <property type="entry name" value="His_kinase_dom"/>
</dbReference>
<evidence type="ECO:0000256" key="1">
    <source>
        <dbReference type="ARBA" id="ARBA00000085"/>
    </source>
</evidence>
<dbReference type="SMART" id="SM00304">
    <property type="entry name" value="HAMP"/>
    <property type="match status" value="1"/>
</dbReference>
<keyword evidence="13" id="KW-1185">Reference proteome</keyword>
<keyword evidence="7 12" id="KW-0418">Kinase</keyword>
<evidence type="ECO:0000256" key="6">
    <source>
        <dbReference type="ARBA" id="ARBA00022741"/>
    </source>
</evidence>
<evidence type="ECO:0000259" key="10">
    <source>
        <dbReference type="PROSITE" id="PS50109"/>
    </source>
</evidence>
<dbReference type="PANTHER" id="PTHR44936">
    <property type="entry name" value="SENSOR PROTEIN CREC"/>
    <property type="match status" value="1"/>
</dbReference>
<dbReference type="AlphaFoldDB" id="A0A7Y6B5L8"/>
<feature type="domain" description="HAMP" evidence="11">
    <location>
        <begin position="245"/>
        <end position="299"/>
    </location>
</feature>
<keyword evidence="5" id="KW-0808">Transferase</keyword>
<dbReference type="InterPro" id="IPR036890">
    <property type="entry name" value="HATPase_C_sf"/>
</dbReference>
<evidence type="ECO:0000256" key="3">
    <source>
        <dbReference type="ARBA" id="ARBA00012438"/>
    </source>
</evidence>
<dbReference type="PANTHER" id="PTHR44936:SF10">
    <property type="entry name" value="SENSOR PROTEIN RSTB"/>
    <property type="match status" value="1"/>
</dbReference>
<evidence type="ECO:0000256" key="8">
    <source>
        <dbReference type="ARBA" id="ARBA00022840"/>
    </source>
</evidence>
<comment type="caution">
    <text evidence="12">The sequence shown here is derived from an EMBL/GenBank/DDBJ whole genome shotgun (WGS) entry which is preliminary data.</text>
</comment>
<dbReference type="GO" id="GO:0004673">
    <property type="term" value="F:protein histidine kinase activity"/>
    <property type="evidence" value="ECO:0007669"/>
    <property type="project" value="UniProtKB-EC"/>
</dbReference>
<dbReference type="Proteomes" id="UP000536441">
    <property type="component" value="Unassembled WGS sequence"/>
</dbReference>
<protein>
    <recommendedName>
        <fullName evidence="3">histidine kinase</fullName>
        <ecNumber evidence="3">2.7.13.3</ecNumber>
    </recommendedName>
</protein>
<organism evidence="12 13">
    <name type="scientific">Sphingomonas zeae</name>
    <dbReference type="NCBI Taxonomy" id="1646122"/>
    <lineage>
        <taxon>Bacteria</taxon>
        <taxon>Pseudomonadati</taxon>
        <taxon>Pseudomonadota</taxon>
        <taxon>Alphaproteobacteria</taxon>
        <taxon>Sphingomonadales</taxon>
        <taxon>Sphingomonadaceae</taxon>
        <taxon>Sphingomonas</taxon>
    </lineage>
</organism>
<evidence type="ECO:0000256" key="9">
    <source>
        <dbReference type="SAM" id="Phobius"/>
    </source>
</evidence>
<proteinExistence type="predicted"/>
<evidence type="ECO:0000313" key="13">
    <source>
        <dbReference type="Proteomes" id="UP000536441"/>
    </source>
</evidence>
<dbReference type="Gene3D" id="3.30.565.10">
    <property type="entry name" value="Histidine kinase-like ATPase, C-terminal domain"/>
    <property type="match status" value="1"/>
</dbReference>
<evidence type="ECO:0000259" key="11">
    <source>
        <dbReference type="PROSITE" id="PS50885"/>
    </source>
</evidence>
<dbReference type="GO" id="GO:0016020">
    <property type="term" value="C:membrane"/>
    <property type="evidence" value="ECO:0007669"/>
    <property type="project" value="UniProtKB-SubCell"/>
</dbReference>
<dbReference type="InterPro" id="IPR003594">
    <property type="entry name" value="HATPase_dom"/>
</dbReference>
<evidence type="ECO:0000256" key="7">
    <source>
        <dbReference type="ARBA" id="ARBA00022777"/>
    </source>
</evidence>
<dbReference type="EC" id="2.7.13.3" evidence="3"/>
<dbReference type="Pfam" id="PF02518">
    <property type="entry name" value="HATPase_c"/>
    <property type="match status" value="1"/>
</dbReference>
<dbReference type="InterPro" id="IPR003660">
    <property type="entry name" value="HAMP_dom"/>
</dbReference>
<dbReference type="EMBL" id="JABMCH010000064">
    <property type="protein sequence ID" value="NUU47673.1"/>
    <property type="molecule type" value="Genomic_DNA"/>
</dbReference>
<feature type="transmembrane region" description="Helical" evidence="9">
    <location>
        <begin position="220"/>
        <end position="239"/>
    </location>
</feature>
<feature type="domain" description="Histidine kinase" evidence="10">
    <location>
        <begin position="358"/>
        <end position="566"/>
    </location>
</feature>
<evidence type="ECO:0000256" key="2">
    <source>
        <dbReference type="ARBA" id="ARBA00004370"/>
    </source>
</evidence>
<accession>A0A7Y6B5L8</accession>
<keyword evidence="6" id="KW-0547">Nucleotide-binding</keyword>
<gene>
    <name evidence="12" type="ORF">HP438_11875</name>
</gene>
<keyword evidence="4" id="KW-0597">Phosphoprotein</keyword>
<evidence type="ECO:0000256" key="5">
    <source>
        <dbReference type="ARBA" id="ARBA00022679"/>
    </source>
</evidence>
<dbReference type="GO" id="GO:0007165">
    <property type="term" value="P:signal transduction"/>
    <property type="evidence" value="ECO:0007669"/>
    <property type="project" value="InterPro"/>
</dbReference>
<comment type="catalytic activity">
    <reaction evidence="1">
        <text>ATP + protein L-histidine = ADP + protein N-phospho-L-histidine.</text>
        <dbReference type="EC" id="2.7.13.3"/>
    </reaction>
</comment>
<dbReference type="Gene3D" id="6.10.340.10">
    <property type="match status" value="1"/>
</dbReference>
<dbReference type="PROSITE" id="PS50109">
    <property type="entry name" value="HIS_KIN"/>
    <property type="match status" value="1"/>
</dbReference>
<dbReference type="SUPFAM" id="SSF55874">
    <property type="entry name" value="ATPase domain of HSP90 chaperone/DNA topoisomerase II/histidine kinase"/>
    <property type="match status" value="1"/>
</dbReference>
<sequence length="576" mass="61625">MVSILTLTGIGGAMALALLLTLVISPGFAELEDRAAEGYRARALTALAEFAAMTEAMAREQANAGPDRSMRASFAHALVYRRVPHGGWASQHATAKGAPGLVERQVGIALDRLNLEVLLRSGHSARFYLPVGRNVMAVALAENAEGNDYVAVVRRLTSDHLSSLLGRPVTISPAVPINFDMHKRARWIDIVVPIGGADGRPVAAARFEVSREVVLLGRRVLLLAAAASILLLVLLLLMLRRALGRFVLAPLDRVERHMQRVQASGALLPFEDGHSRCEEFSSLGGSFNAMLSQLKDLRERNEIQSFALGRSESAVAVLHNVRNALAPLATILSHGVGQGDTVRRDLVDRAFAELAQADVDPERRSKLIAFVITAFESEAKARDEVRRHLAVGRDAMRQTLEIIGAQQARAHERPALERCDISDIVARNAIIARYAQAVSVGFTVPAQPAYVVANRVILSQVVGNLLSNAVEAIVATGRGHGSITVDVASPSGGRLSVRIIDDGEGFEPAEARRLFQPGYSTRTGKSGGLGLHWCANSMAVMGGTLELRSAGRGTGAVAVLTLAADGELERRTELAA</sequence>
<name>A0A7Y6B5L8_9SPHN</name>
<keyword evidence="9" id="KW-1133">Transmembrane helix</keyword>
<comment type="subcellular location">
    <subcellularLocation>
        <location evidence="2">Membrane</location>
    </subcellularLocation>
</comment>
<evidence type="ECO:0000313" key="12">
    <source>
        <dbReference type="EMBL" id="NUU47673.1"/>
    </source>
</evidence>
<dbReference type="InterPro" id="IPR050980">
    <property type="entry name" value="2C_sensor_his_kinase"/>
</dbReference>